<dbReference type="InterPro" id="IPR024169">
    <property type="entry name" value="SP_NH2Trfase/AEP_transaminase"/>
</dbReference>
<dbReference type="Gene3D" id="3.40.640.10">
    <property type="entry name" value="Type I PLP-dependent aspartate aminotransferase-like (Major domain)"/>
    <property type="match status" value="1"/>
</dbReference>
<dbReference type="InterPro" id="IPR015424">
    <property type="entry name" value="PyrdxlP-dep_Trfase"/>
</dbReference>
<dbReference type="Proteomes" id="UP000199017">
    <property type="component" value="Unassembled WGS sequence"/>
</dbReference>
<sequence>MKKEKRNLLLNPGPVTTSDQVKRAQVIPDKSPREKEFQQLITKVSSMISGIAASSDRYKTILFGGSGTAAVEAMISSTVGDGHLCVINNGVYGARMLEMAKSYGISVAEYKSPLDKPITLTELEQFIKIQKTAITHLAVVHHETSTGLLNDIESLSRLCKHNNISLLVDAVSAFGAIPIDMEKLNVSFIAGSANKNIQGLPGISFVIGAKDELEKLKKVKAKNYYLNLYEQYIHFVTFDLFRFTPPVQTLHALKTALEELIKEGVDKRYERYISCWNLLTNGLKKLGLKLVVAPEHHSKLVSAVYEPTNKSYKFENMHAYLAQHGITIYKGKLAPANSFRIANIGDITEKDIQHFLHVLEKYLLTL</sequence>
<dbReference type="NCBIfam" id="NF010006">
    <property type="entry name" value="PRK13479.1"/>
    <property type="match status" value="1"/>
</dbReference>
<dbReference type="OrthoDB" id="389074at2"/>
<dbReference type="PANTHER" id="PTHR42778">
    <property type="entry name" value="2-AMINOETHYLPHOSPHONATE--PYRUVATE TRANSAMINASE"/>
    <property type="match status" value="1"/>
</dbReference>
<dbReference type="RefSeq" id="WP_091582395.1">
    <property type="nucleotide sequence ID" value="NZ_FNDU01000003.1"/>
</dbReference>
<dbReference type="EC" id="2.6.1.37" evidence="7"/>
<dbReference type="GO" id="GO:0019700">
    <property type="term" value="P:organic phosphonate catabolic process"/>
    <property type="evidence" value="ECO:0007669"/>
    <property type="project" value="InterPro"/>
</dbReference>
<dbReference type="NCBIfam" id="TIGR03301">
    <property type="entry name" value="PhnW-AepZ"/>
    <property type="match status" value="1"/>
</dbReference>
<feature type="domain" description="Aminotransferase class V" evidence="10">
    <location>
        <begin position="31"/>
        <end position="332"/>
    </location>
</feature>
<comment type="cofactor">
    <cofactor evidence="1 7 9">
        <name>pyridoxal 5'-phosphate</name>
        <dbReference type="ChEBI" id="CHEBI:597326"/>
    </cofactor>
</comment>
<evidence type="ECO:0000259" key="10">
    <source>
        <dbReference type="Pfam" id="PF00266"/>
    </source>
</evidence>
<evidence type="ECO:0000256" key="8">
    <source>
        <dbReference type="PIRSR" id="PIRSR000524-1"/>
    </source>
</evidence>
<comment type="function">
    <text evidence="7">Involved in phosphonate degradation.</text>
</comment>
<accession>A0A1G8FVL3</accession>
<dbReference type="AlphaFoldDB" id="A0A1G8FVL3"/>
<dbReference type="GO" id="GO:0047304">
    <property type="term" value="F:2-aminoethylphosphonate-pyruvate transaminase activity"/>
    <property type="evidence" value="ECO:0007669"/>
    <property type="project" value="UniProtKB-UniRule"/>
</dbReference>
<dbReference type="InterPro" id="IPR015422">
    <property type="entry name" value="PyrdxlP-dep_Trfase_small"/>
</dbReference>
<dbReference type="Gene3D" id="3.90.1150.10">
    <property type="entry name" value="Aspartate Aminotransferase, domain 1"/>
    <property type="match status" value="1"/>
</dbReference>
<evidence type="ECO:0000313" key="11">
    <source>
        <dbReference type="EMBL" id="SDH86188.1"/>
    </source>
</evidence>
<comment type="similarity">
    <text evidence="7">Belongs to the class-V pyridoxal-phosphate-dependent aminotransferase family. PhnW subfamily.</text>
</comment>
<evidence type="ECO:0000256" key="2">
    <source>
        <dbReference type="ARBA" id="ARBA00022576"/>
    </source>
</evidence>
<evidence type="ECO:0000256" key="6">
    <source>
        <dbReference type="ARBA" id="ARBA00049460"/>
    </source>
</evidence>
<evidence type="ECO:0000256" key="4">
    <source>
        <dbReference type="ARBA" id="ARBA00022898"/>
    </source>
</evidence>
<gene>
    <name evidence="7" type="primary">phnW</name>
    <name evidence="11" type="ORF">SAMN05216352_103106</name>
</gene>
<name>A0A1G8FVL3_9BACI</name>
<dbReference type="InterPro" id="IPR015421">
    <property type="entry name" value="PyrdxlP-dep_Trfase_major"/>
</dbReference>
<keyword evidence="3 7" id="KW-0808">Transferase</keyword>
<organism evidence="11 12">
    <name type="scientific">Alteribacillus bidgolensis</name>
    <dbReference type="NCBI Taxonomy" id="930129"/>
    <lineage>
        <taxon>Bacteria</taxon>
        <taxon>Bacillati</taxon>
        <taxon>Bacillota</taxon>
        <taxon>Bacilli</taxon>
        <taxon>Bacillales</taxon>
        <taxon>Bacillaceae</taxon>
        <taxon>Alteribacillus</taxon>
    </lineage>
</organism>
<keyword evidence="12" id="KW-1185">Reference proteome</keyword>
<dbReference type="InterPro" id="IPR000192">
    <property type="entry name" value="Aminotrans_V_dom"/>
</dbReference>
<dbReference type="HAMAP" id="MF_01376">
    <property type="entry name" value="PhnW_aminotrans_5"/>
    <property type="match status" value="1"/>
</dbReference>
<keyword evidence="2 7" id="KW-0032">Aminotransferase</keyword>
<proteinExistence type="inferred from homology"/>
<feature type="modified residue" description="N6-(pyridoxal phosphate)lysine" evidence="7 9">
    <location>
        <position position="195"/>
    </location>
</feature>
<evidence type="ECO:0000256" key="5">
    <source>
        <dbReference type="ARBA" id="ARBA00023317"/>
    </source>
</evidence>
<evidence type="ECO:0000256" key="9">
    <source>
        <dbReference type="PIRSR" id="PIRSR000524-50"/>
    </source>
</evidence>
<dbReference type="Pfam" id="PF00266">
    <property type="entry name" value="Aminotran_5"/>
    <property type="match status" value="1"/>
</dbReference>
<reference evidence="11 12" key="1">
    <citation type="submission" date="2016-10" db="EMBL/GenBank/DDBJ databases">
        <authorList>
            <person name="de Groot N.N."/>
        </authorList>
    </citation>
    <scope>NUCLEOTIDE SEQUENCE [LARGE SCALE GENOMIC DNA]</scope>
    <source>
        <strain evidence="12">P4B,CCM 7963,CECT 7998,DSM 25260,IBRC-M 10614,KCTC 13821</strain>
    </source>
</reference>
<dbReference type="STRING" id="930129.SAMN05216352_103106"/>
<dbReference type="EMBL" id="FNDU01000003">
    <property type="protein sequence ID" value="SDH86188.1"/>
    <property type="molecule type" value="Genomic_DNA"/>
</dbReference>
<feature type="binding site" evidence="8">
    <location>
        <position position="340"/>
    </location>
    <ligand>
        <name>substrate</name>
    </ligand>
</feature>
<evidence type="ECO:0000256" key="7">
    <source>
        <dbReference type="HAMAP-Rule" id="MF_01376"/>
    </source>
</evidence>
<dbReference type="PANTHER" id="PTHR42778:SF1">
    <property type="entry name" value="2-AMINOETHYLPHOSPHONATE--PYRUVATE TRANSAMINASE"/>
    <property type="match status" value="1"/>
</dbReference>
<evidence type="ECO:0000256" key="3">
    <source>
        <dbReference type="ARBA" id="ARBA00022679"/>
    </source>
</evidence>
<protein>
    <recommendedName>
        <fullName evidence="7">2-aminoethylphosphonate--pyruvate transaminase</fullName>
        <ecNumber evidence="7">2.6.1.37</ecNumber>
    </recommendedName>
    <alternativeName>
        <fullName evidence="7">2-aminoethylphosphonate aminotransferase</fullName>
    </alternativeName>
    <alternativeName>
        <fullName evidence="7">AEP transaminase</fullName>
        <shortName evidence="7">AEPT</shortName>
    </alternativeName>
</protein>
<evidence type="ECO:0000256" key="1">
    <source>
        <dbReference type="ARBA" id="ARBA00001933"/>
    </source>
</evidence>
<comment type="subunit">
    <text evidence="7">Homodimer.</text>
</comment>
<dbReference type="InterPro" id="IPR012703">
    <property type="entry name" value="NH2EtPonate_pyrv_transaminase"/>
</dbReference>
<comment type="catalytic activity">
    <reaction evidence="6 7">
        <text>(2-aminoethyl)phosphonate + pyruvate = phosphonoacetaldehyde + L-alanine</text>
        <dbReference type="Rhea" id="RHEA:17021"/>
        <dbReference type="ChEBI" id="CHEBI:15361"/>
        <dbReference type="ChEBI" id="CHEBI:57418"/>
        <dbReference type="ChEBI" id="CHEBI:57972"/>
        <dbReference type="ChEBI" id="CHEBI:58383"/>
        <dbReference type="EC" id="2.6.1.37"/>
    </reaction>
</comment>
<keyword evidence="5 7" id="KW-0670">Pyruvate</keyword>
<dbReference type="PIRSF" id="PIRSF000524">
    <property type="entry name" value="SPT"/>
    <property type="match status" value="1"/>
</dbReference>
<keyword evidence="4 7" id="KW-0663">Pyridoxal phosphate</keyword>
<evidence type="ECO:0000313" key="12">
    <source>
        <dbReference type="Proteomes" id="UP000199017"/>
    </source>
</evidence>
<dbReference type="SUPFAM" id="SSF53383">
    <property type="entry name" value="PLP-dependent transferases"/>
    <property type="match status" value="1"/>
</dbReference>